<dbReference type="Proteomes" id="UP000051999">
    <property type="component" value="Unassembled WGS sequence"/>
</dbReference>
<evidence type="ECO:0000313" key="1">
    <source>
        <dbReference type="EMBL" id="KRL56958.1"/>
    </source>
</evidence>
<name>A0A0R1RLJ1_9LACO</name>
<reference evidence="1 2" key="1">
    <citation type="journal article" date="2015" name="Genome Announc.">
        <title>Expanding the biotechnology potential of lactobacilli through comparative genomics of 213 strains and associated genera.</title>
        <authorList>
            <person name="Sun Z."/>
            <person name="Harris H.M."/>
            <person name="McCann A."/>
            <person name="Guo C."/>
            <person name="Argimon S."/>
            <person name="Zhang W."/>
            <person name="Yang X."/>
            <person name="Jeffery I.B."/>
            <person name="Cooney J.C."/>
            <person name="Kagawa T.F."/>
            <person name="Liu W."/>
            <person name="Song Y."/>
            <person name="Salvetti E."/>
            <person name="Wrobel A."/>
            <person name="Rasinkangas P."/>
            <person name="Parkhill J."/>
            <person name="Rea M.C."/>
            <person name="O'Sullivan O."/>
            <person name="Ritari J."/>
            <person name="Douillard F.P."/>
            <person name="Paul Ross R."/>
            <person name="Yang R."/>
            <person name="Briner A.E."/>
            <person name="Felis G.E."/>
            <person name="de Vos W.M."/>
            <person name="Barrangou R."/>
            <person name="Klaenhammer T.R."/>
            <person name="Caufield P.W."/>
            <person name="Cui Y."/>
            <person name="Zhang H."/>
            <person name="O'Toole P.W."/>
        </authorList>
    </citation>
    <scope>NUCLEOTIDE SEQUENCE [LARGE SCALE GENOMIC DNA]</scope>
    <source>
        <strain evidence="1 2">DSM 15814</strain>
    </source>
</reference>
<gene>
    <name evidence="1" type="ORF">FD35_GL001255</name>
</gene>
<dbReference type="EMBL" id="AZFF01000002">
    <property type="protein sequence ID" value="KRL56958.1"/>
    <property type="molecule type" value="Genomic_DNA"/>
</dbReference>
<comment type="caution">
    <text evidence="1">The sequence shown here is derived from an EMBL/GenBank/DDBJ whole genome shotgun (WGS) entry which is preliminary data.</text>
</comment>
<protein>
    <submittedName>
        <fullName evidence="1">Uncharacterized protein</fullName>
    </submittedName>
</protein>
<dbReference type="STRING" id="1114972.FD35_GL001255"/>
<accession>A0A0R1RLJ1</accession>
<dbReference type="PATRIC" id="fig|1114972.6.peg.1271"/>
<sequence>MLSMFDDENIIEKAMEFVLVRTKPEYLNEMISILDELVVEARATRNIAVLIELPTVQSRMIKPEYVDEVNTIKHYFGQHPLAMS</sequence>
<proteinExistence type="predicted"/>
<organism evidence="1 2">
    <name type="scientific">Furfurilactobacillus rossiae DSM 15814</name>
    <dbReference type="NCBI Taxonomy" id="1114972"/>
    <lineage>
        <taxon>Bacteria</taxon>
        <taxon>Bacillati</taxon>
        <taxon>Bacillota</taxon>
        <taxon>Bacilli</taxon>
        <taxon>Lactobacillales</taxon>
        <taxon>Lactobacillaceae</taxon>
        <taxon>Furfurilactobacillus</taxon>
    </lineage>
</organism>
<dbReference type="AlphaFoldDB" id="A0A0R1RLJ1"/>
<keyword evidence="2" id="KW-1185">Reference proteome</keyword>
<evidence type="ECO:0000313" key="2">
    <source>
        <dbReference type="Proteomes" id="UP000051999"/>
    </source>
</evidence>